<gene>
    <name evidence="2" type="ORF">H8B19_10325</name>
</gene>
<keyword evidence="1" id="KW-0732">Signal</keyword>
<reference evidence="2" key="2">
    <citation type="submission" date="2020-08" db="EMBL/GenBank/DDBJ databases">
        <authorList>
            <person name="Lai Q."/>
        </authorList>
    </citation>
    <scope>NUCLEOTIDE SEQUENCE</scope>
    <source>
        <strain evidence="2">S27-2</strain>
    </source>
</reference>
<name>A0A8J6IUQ7_9ALTE</name>
<reference evidence="2" key="1">
    <citation type="journal article" date="2018" name="Int. J. Syst. Evol. Microbiol.">
        <title>Neptunicella marina gen. nov., sp. nov., isolated from surface seawater.</title>
        <authorList>
            <person name="Liu X."/>
            <person name="Lai Q."/>
            <person name="Du Y."/>
            <person name="Zhang X."/>
            <person name="Liu Z."/>
            <person name="Sun F."/>
            <person name="Shao Z."/>
        </authorList>
    </citation>
    <scope>NUCLEOTIDE SEQUENCE</scope>
    <source>
        <strain evidence="2">S27-2</strain>
    </source>
</reference>
<dbReference type="RefSeq" id="WP_186506807.1">
    <property type="nucleotide sequence ID" value="NZ_JACNEP010000007.1"/>
</dbReference>
<feature type="signal peptide" evidence="1">
    <location>
        <begin position="1"/>
        <end position="24"/>
    </location>
</feature>
<evidence type="ECO:0000313" key="2">
    <source>
        <dbReference type="EMBL" id="MBC3766277.1"/>
    </source>
</evidence>
<dbReference type="NCBIfam" id="NF033807">
    <property type="entry name" value="CopL_fam"/>
    <property type="match status" value="1"/>
</dbReference>
<evidence type="ECO:0000256" key="1">
    <source>
        <dbReference type="SAM" id="SignalP"/>
    </source>
</evidence>
<dbReference type="Proteomes" id="UP000601768">
    <property type="component" value="Unassembled WGS sequence"/>
</dbReference>
<evidence type="ECO:0000313" key="3">
    <source>
        <dbReference type="Proteomes" id="UP000601768"/>
    </source>
</evidence>
<proteinExistence type="predicted"/>
<protein>
    <submittedName>
        <fullName evidence="2">CopL family metal-binding regulatory protein</fullName>
    </submittedName>
</protein>
<dbReference type="InterPro" id="IPR048034">
    <property type="entry name" value="CopL-like"/>
</dbReference>
<sequence>MHKPISRFVVILAMLVAFVGQAWASSAMSCEMMVSLHKTHVSKEHCSMTEHGSMEQNMSKTGDSKSDDCCNATGCVCPASGCTSAPMLFTSINIADVITTNAKAVVQYHQQPVSIISSLYRPPIFA</sequence>
<dbReference type="AlphaFoldDB" id="A0A8J6IUQ7"/>
<accession>A0A8J6IUQ7</accession>
<comment type="caution">
    <text evidence="2">The sequence shown here is derived from an EMBL/GenBank/DDBJ whole genome shotgun (WGS) entry which is preliminary data.</text>
</comment>
<dbReference type="EMBL" id="JACNEP010000007">
    <property type="protein sequence ID" value="MBC3766277.1"/>
    <property type="molecule type" value="Genomic_DNA"/>
</dbReference>
<dbReference type="PROSITE" id="PS51257">
    <property type="entry name" value="PROKAR_LIPOPROTEIN"/>
    <property type="match status" value="1"/>
</dbReference>
<keyword evidence="3" id="KW-1185">Reference proteome</keyword>
<organism evidence="2 3">
    <name type="scientific">Neptunicella marina</name>
    <dbReference type="NCBI Taxonomy" id="2125989"/>
    <lineage>
        <taxon>Bacteria</taxon>
        <taxon>Pseudomonadati</taxon>
        <taxon>Pseudomonadota</taxon>
        <taxon>Gammaproteobacteria</taxon>
        <taxon>Alteromonadales</taxon>
        <taxon>Alteromonadaceae</taxon>
        <taxon>Neptunicella</taxon>
    </lineage>
</organism>
<feature type="chain" id="PRO_5035171759" evidence="1">
    <location>
        <begin position="25"/>
        <end position="126"/>
    </location>
</feature>